<dbReference type="Proteomes" id="UP000630142">
    <property type="component" value="Unassembled WGS sequence"/>
</dbReference>
<name>A0A8J3DNC6_9HYPH</name>
<organism evidence="2 3">
    <name type="scientific">Tianweitania populi</name>
    <dbReference type="NCBI Taxonomy" id="1607949"/>
    <lineage>
        <taxon>Bacteria</taxon>
        <taxon>Pseudomonadati</taxon>
        <taxon>Pseudomonadota</taxon>
        <taxon>Alphaproteobacteria</taxon>
        <taxon>Hyphomicrobiales</taxon>
        <taxon>Phyllobacteriaceae</taxon>
        <taxon>Tianweitania</taxon>
    </lineage>
</organism>
<dbReference type="RefSeq" id="WP_189501983.1">
    <property type="nucleotide sequence ID" value="NZ_BMZQ01000001.1"/>
</dbReference>
<dbReference type="InterPro" id="IPR036249">
    <property type="entry name" value="Thioredoxin-like_sf"/>
</dbReference>
<dbReference type="InterPro" id="IPR001853">
    <property type="entry name" value="DSBA-like_thioredoxin_dom"/>
</dbReference>
<gene>
    <name evidence="2" type="ORF">GCM10016234_09020</name>
</gene>
<evidence type="ECO:0000313" key="3">
    <source>
        <dbReference type="Proteomes" id="UP000630142"/>
    </source>
</evidence>
<accession>A0A8J3DNC6</accession>
<dbReference type="AlphaFoldDB" id="A0A8J3DNC6"/>
<dbReference type="PANTHER" id="PTHR13887">
    <property type="entry name" value="GLUTATHIONE S-TRANSFERASE KAPPA"/>
    <property type="match status" value="1"/>
</dbReference>
<evidence type="ECO:0000313" key="2">
    <source>
        <dbReference type="EMBL" id="GHD08910.1"/>
    </source>
</evidence>
<dbReference type="CDD" id="cd03024">
    <property type="entry name" value="DsbA_FrnE"/>
    <property type="match status" value="1"/>
</dbReference>
<reference evidence="2" key="1">
    <citation type="journal article" date="2014" name="Int. J. Syst. Evol. Microbiol.">
        <title>Complete genome sequence of Corynebacterium casei LMG S-19264T (=DSM 44701T), isolated from a smear-ripened cheese.</title>
        <authorList>
            <consortium name="US DOE Joint Genome Institute (JGI-PGF)"/>
            <person name="Walter F."/>
            <person name="Albersmeier A."/>
            <person name="Kalinowski J."/>
            <person name="Ruckert C."/>
        </authorList>
    </citation>
    <scope>NUCLEOTIDE SEQUENCE</scope>
    <source>
        <strain evidence="2">KCTC 42249</strain>
    </source>
</reference>
<dbReference type="PANTHER" id="PTHR13887:SF41">
    <property type="entry name" value="THIOREDOXIN SUPERFAMILY PROTEIN"/>
    <property type="match status" value="1"/>
</dbReference>
<feature type="domain" description="DSBA-like thioredoxin" evidence="1">
    <location>
        <begin position="5"/>
        <end position="206"/>
    </location>
</feature>
<reference evidence="2" key="2">
    <citation type="submission" date="2020-09" db="EMBL/GenBank/DDBJ databases">
        <authorList>
            <person name="Sun Q."/>
            <person name="Kim S."/>
        </authorList>
    </citation>
    <scope>NUCLEOTIDE SEQUENCE</scope>
    <source>
        <strain evidence="2">KCTC 42249</strain>
    </source>
</reference>
<dbReference type="SUPFAM" id="SSF52833">
    <property type="entry name" value="Thioredoxin-like"/>
    <property type="match status" value="1"/>
</dbReference>
<dbReference type="GO" id="GO:0016491">
    <property type="term" value="F:oxidoreductase activity"/>
    <property type="evidence" value="ECO:0007669"/>
    <property type="project" value="InterPro"/>
</dbReference>
<dbReference type="Gene3D" id="3.40.30.10">
    <property type="entry name" value="Glutaredoxin"/>
    <property type="match status" value="1"/>
</dbReference>
<comment type="caution">
    <text evidence="2">The sequence shown here is derived from an EMBL/GenBank/DDBJ whole genome shotgun (WGS) entry which is preliminary data.</text>
</comment>
<protein>
    <submittedName>
        <fullName evidence="2">DSBA oxidoreductase</fullName>
    </submittedName>
</protein>
<proteinExistence type="predicted"/>
<dbReference type="EMBL" id="BMZQ01000001">
    <property type="protein sequence ID" value="GHD08910.1"/>
    <property type="molecule type" value="Genomic_DNA"/>
</dbReference>
<dbReference type="Pfam" id="PF01323">
    <property type="entry name" value="DSBA"/>
    <property type="match status" value="1"/>
</dbReference>
<evidence type="ECO:0000259" key="1">
    <source>
        <dbReference type="Pfam" id="PF01323"/>
    </source>
</evidence>
<sequence>MSLSIDVVSDVVCPWCFIGQKKLDRALGMVPDIDVTLNWRPYQLDPTIPRGGTDRQAYMLAKFGGQTKIDQIHARIEATGQELGIAFDFAAIKVAANTLDAHRLIRWAGATGPELQGRVVRNLFSAYFEQGRDIGDPQVLADLARSSGMDAAVVSALLATPSDIEAVQQEIATATTMGITGVPCFLLDGRYALMGAQEPEILADAIRQVVEQS</sequence>
<keyword evidence="3" id="KW-1185">Reference proteome</keyword>